<dbReference type="AlphaFoldDB" id="A0A3D9KZV5"/>
<dbReference type="RefSeq" id="WP_115869124.1">
    <property type="nucleotide sequence ID" value="NZ_QREG01000016.1"/>
</dbReference>
<dbReference type="PROSITE" id="PS51257">
    <property type="entry name" value="PROKAR_LIPOPROTEIN"/>
    <property type="match status" value="1"/>
</dbReference>
<dbReference type="EMBL" id="QREG01000016">
    <property type="protein sequence ID" value="RED95954.1"/>
    <property type="molecule type" value="Genomic_DNA"/>
</dbReference>
<dbReference type="InterPro" id="IPR044662">
    <property type="entry name" value="HS1/DABB1-like"/>
</dbReference>
<evidence type="ECO:0000313" key="3">
    <source>
        <dbReference type="EMBL" id="RED95954.1"/>
    </source>
</evidence>
<dbReference type="InterPro" id="IPR013097">
    <property type="entry name" value="Dabb"/>
</dbReference>
<dbReference type="SMART" id="SM00886">
    <property type="entry name" value="Dabb"/>
    <property type="match status" value="1"/>
</dbReference>
<keyword evidence="4" id="KW-1185">Reference proteome</keyword>
<dbReference type="Pfam" id="PF07876">
    <property type="entry name" value="Dabb"/>
    <property type="match status" value="1"/>
</dbReference>
<dbReference type="OrthoDB" id="9816070at2"/>
<dbReference type="PANTHER" id="PTHR33178:SF10">
    <property type="entry name" value="STRESS-RESPONSE A_B BARREL DOMAIN-CONTAINING PROTEIN"/>
    <property type="match status" value="1"/>
</dbReference>
<comment type="caution">
    <text evidence="3">The sequence shown here is derived from an EMBL/GenBank/DDBJ whole genome shotgun (WGS) entry which is preliminary data.</text>
</comment>
<name>A0A3D9KZV5_MARFU</name>
<organism evidence="3 4">
    <name type="scientific">Marinoscillum furvescens DSM 4134</name>
    <dbReference type="NCBI Taxonomy" id="1122208"/>
    <lineage>
        <taxon>Bacteria</taxon>
        <taxon>Pseudomonadati</taxon>
        <taxon>Bacteroidota</taxon>
        <taxon>Cytophagia</taxon>
        <taxon>Cytophagales</taxon>
        <taxon>Reichenbachiellaceae</taxon>
        <taxon>Marinoscillum</taxon>
    </lineage>
</organism>
<protein>
    <submittedName>
        <fullName evidence="3">Stress responsive alpha/beta barrel protein</fullName>
    </submittedName>
</protein>
<dbReference type="SUPFAM" id="SSF54909">
    <property type="entry name" value="Dimeric alpha+beta barrel"/>
    <property type="match status" value="1"/>
</dbReference>
<proteinExistence type="predicted"/>
<dbReference type="PROSITE" id="PS51502">
    <property type="entry name" value="S_R_A_B_BARREL"/>
    <property type="match status" value="1"/>
</dbReference>
<dbReference type="Gene3D" id="3.30.70.100">
    <property type="match status" value="1"/>
</dbReference>
<evidence type="ECO:0000259" key="2">
    <source>
        <dbReference type="PROSITE" id="PS51502"/>
    </source>
</evidence>
<dbReference type="Proteomes" id="UP000256779">
    <property type="component" value="Unassembled WGS sequence"/>
</dbReference>
<evidence type="ECO:0000256" key="1">
    <source>
        <dbReference type="ARBA" id="ARBA00011738"/>
    </source>
</evidence>
<accession>A0A3D9KZV5</accession>
<dbReference type="PANTHER" id="PTHR33178">
    <property type="match status" value="1"/>
</dbReference>
<comment type="subunit">
    <text evidence="1">Homodimer.</text>
</comment>
<gene>
    <name evidence="3" type="ORF">C7460_11612</name>
</gene>
<dbReference type="InterPro" id="IPR011008">
    <property type="entry name" value="Dimeric_a/b-barrel"/>
</dbReference>
<sequence length="130" mass="14737">MKSNQAIFLSLIFTCILLFSCEADNSEPKEVLRHVVAFTFKDSITTERQQQAITDFKALKNQIPGILSFEGGEDVSVEGFTKNLTHCFIITFEDQAARDAYIPHSAHLELVKKNKPLMNDLLVLDFWGKD</sequence>
<feature type="domain" description="Stress-response A/B barrel" evidence="2">
    <location>
        <begin position="32"/>
        <end position="126"/>
    </location>
</feature>
<evidence type="ECO:0000313" key="4">
    <source>
        <dbReference type="Proteomes" id="UP000256779"/>
    </source>
</evidence>
<reference evidence="3 4" key="1">
    <citation type="submission" date="2018-07" db="EMBL/GenBank/DDBJ databases">
        <title>Genomic Encyclopedia of Type Strains, Phase IV (KMG-IV): sequencing the most valuable type-strain genomes for metagenomic binning, comparative biology and taxonomic classification.</title>
        <authorList>
            <person name="Goeker M."/>
        </authorList>
    </citation>
    <scope>NUCLEOTIDE SEQUENCE [LARGE SCALE GENOMIC DNA]</scope>
    <source>
        <strain evidence="3 4">DSM 4134</strain>
    </source>
</reference>